<keyword evidence="4" id="KW-1185">Reference proteome</keyword>
<keyword evidence="2" id="KW-0472">Membrane</keyword>
<reference evidence="3 4" key="1">
    <citation type="submission" date="2021-08" db="EMBL/GenBank/DDBJ databases">
        <title>Streptomyces sp. PTM05 isolated from lichen.</title>
        <authorList>
            <person name="Somphong A."/>
            <person name="Phongsopitanun W."/>
            <person name="Tanasupawat S."/>
        </authorList>
    </citation>
    <scope>NUCLEOTIDE SEQUENCE [LARGE SCALE GENOMIC DNA]</scope>
    <source>
        <strain evidence="3 4">Ptm05</strain>
    </source>
</reference>
<feature type="transmembrane region" description="Helical" evidence="2">
    <location>
        <begin position="99"/>
        <end position="116"/>
    </location>
</feature>
<dbReference type="RefSeq" id="WP_222973691.1">
    <property type="nucleotide sequence ID" value="NZ_JAINVZ010000002.1"/>
</dbReference>
<evidence type="ECO:0008006" key="5">
    <source>
        <dbReference type="Google" id="ProtNLM"/>
    </source>
</evidence>
<accession>A0ABS7QKY4</accession>
<sequence>MSTPLQQPPAGDPFGAQPAPPQGYAAPQPGYGQPPQQQAQGGYPAPAPALYPPGGGAFPPPFAVPQRPERFGLGLLAGLGAAVVAIVFYAAVLRFTNHEVGYVAIVVGLVVGAAMGKVGGGRSAALPMMAAVISLLAVWLGQLVGMAWTINHMDGIPFTNVLFTHFNDLVKAWKDSFVSPMDVLFFGIAGAEGFVIARRAAQAQR</sequence>
<dbReference type="EMBL" id="JAINVZ010000002">
    <property type="protein sequence ID" value="MBY8883856.1"/>
    <property type="molecule type" value="Genomic_DNA"/>
</dbReference>
<feature type="transmembrane region" description="Helical" evidence="2">
    <location>
        <begin position="128"/>
        <end position="150"/>
    </location>
</feature>
<evidence type="ECO:0000256" key="2">
    <source>
        <dbReference type="SAM" id="Phobius"/>
    </source>
</evidence>
<name>A0ABS7QKY4_9ACTN</name>
<feature type="region of interest" description="Disordered" evidence="1">
    <location>
        <begin position="1"/>
        <end position="46"/>
    </location>
</feature>
<evidence type="ECO:0000313" key="3">
    <source>
        <dbReference type="EMBL" id="MBY8883856.1"/>
    </source>
</evidence>
<comment type="caution">
    <text evidence="3">The sequence shown here is derived from an EMBL/GenBank/DDBJ whole genome shotgun (WGS) entry which is preliminary data.</text>
</comment>
<dbReference type="Proteomes" id="UP001198565">
    <property type="component" value="Unassembled WGS sequence"/>
</dbReference>
<keyword evidence="2" id="KW-1133">Transmembrane helix</keyword>
<organism evidence="3 4">
    <name type="scientific">Streptantibioticus parmotrematis</name>
    <dbReference type="NCBI Taxonomy" id="2873249"/>
    <lineage>
        <taxon>Bacteria</taxon>
        <taxon>Bacillati</taxon>
        <taxon>Actinomycetota</taxon>
        <taxon>Actinomycetes</taxon>
        <taxon>Kitasatosporales</taxon>
        <taxon>Streptomycetaceae</taxon>
        <taxon>Streptantibioticus</taxon>
    </lineage>
</organism>
<protein>
    <recommendedName>
        <fullName evidence="5">Integral membrane protein</fullName>
    </recommendedName>
</protein>
<feature type="transmembrane region" description="Helical" evidence="2">
    <location>
        <begin position="71"/>
        <end position="93"/>
    </location>
</feature>
<feature type="transmembrane region" description="Helical" evidence="2">
    <location>
        <begin position="177"/>
        <end position="197"/>
    </location>
</feature>
<dbReference type="SUPFAM" id="SSF81995">
    <property type="entry name" value="beta-sandwich domain of Sec23/24"/>
    <property type="match status" value="1"/>
</dbReference>
<feature type="compositionally biased region" description="Pro residues" evidence="1">
    <location>
        <begin position="1"/>
        <end position="11"/>
    </location>
</feature>
<proteinExistence type="predicted"/>
<keyword evidence="2" id="KW-0812">Transmembrane</keyword>
<gene>
    <name evidence="3" type="ORF">K7472_03245</name>
</gene>
<evidence type="ECO:0000256" key="1">
    <source>
        <dbReference type="SAM" id="MobiDB-lite"/>
    </source>
</evidence>
<feature type="compositionally biased region" description="Low complexity" evidence="1">
    <location>
        <begin position="12"/>
        <end position="44"/>
    </location>
</feature>
<evidence type="ECO:0000313" key="4">
    <source>
        <dbReference type="Proteomes" id="UP001198565"/>
    </source>
</evidence>